<comment type="subcellular location">
    <subcellularLocation>
        <location evidence="1">Cell membrane</location>
        <topology evidence="1">Multi-pass membrane protein</topology>
    </subcellularLocation>
</comment>
<dbReference type="InterPro" id="IPR051327">
    <property type="entry name" value="MATE_MepA_subfamily"/>
</dbReference>
<evidence type="ECO:0000256" key="9">
    <source>
        <dbReference type="ARBA" id="ARBA00023251"/>
    </source>
</evidence>
<feature type="transmembrane region" description="Helical" evidence="10">
    <location>
        <begin position="363"/>
        <end position="382"/>
    </location>
</feature>
<keyword evidence="7 10" id="KW-1133">Transmembrane helix</keyword>
<dbReference type="EMBL" id="RQSP01000001">
    <property type="protein sequence ID" value="KAB5608677.1"/>
    <property type="molecule type" value="Genomic_DNA"/>
</dbReference>
<protein>
    <recommendedName>
        <fullName evidence="3">Multidrug export protein MepA</fullName>
    </recommendedName>
</protein>
<accession>A0A5N5RN02</accession>
<feature type="transmembrane region" description="Helical" evidence="10">
    <location>
        <begin position="134"/>
        <end position="151"/>
    </location>
</feature>
<feature type="transmembrane region" description="Helical" evidence="10">
    <location>
        <begin position="14"/>
        <end position="35"/>
    </location>
</feature>
<dbReference type="PANTHER" id="PTHR43823:SF3">
    <property type="entry name" value="MULTIDRUG EXPORT PROTEIN MEPA"/>
    <property type="match status" value="1"/>
</dbReference>
<feature type="transmembrane region" description="Helical" evidence="10">
    <location>
        <begin position="431"/>
        <end position="452"/>
    </location>
</feature>
<feature type="transmembrane region" description="Helical" evidence="10">
    <location>
        <begin position="163"/>
        <end position="183"/>
    </location>
</feature>
<dbReference type="InterPro" id="IPR045070">
    <property type="entry name" value="MATE_MepA-like"/>
</dbReference>
<organism evidence="11 12">
    <name type="scientific">Bifidobacterium jacchi</name>
    <dbReference type="NCBI Taxonomy" id="2490545"/>
    <lineage>
        <taxon>Bacteria</taxon>
        <taxon>Bacillati</taxon>
        <taxon>Actinomycetota</taxon>
        <taxon>Actinomycetes</taxon>
        <taxon>Bifidobacteriales</taxon>
        <taxon>Bifidobacteriaceae</taxon>
        <taxon>Bifidobacterium</taxon>
    </lineage>
</organism>
<keyword evidence="12" id="KW-1185">Reference proteome</keyword>
<evidence type="ECO:0000256" key="10">
    <source>
        <dbReference type="SAM" id="Phobius"/>
    </source>
</evidence>
<dbReference type="GO" id="GO:0015297">
    <property type="term" value="F:antiporter activity"/>
    <property type="evidence" value="ECO:0007669"/>
    <property type="project" value="InterPro"/>
</dbReference>
<proteinExistence type="inferred from homology"/>
<feature type="transmembrane region" description="Helical" evidence="10">
    <location>
        <begin position="322"/>
        <end position="351"/>
    </location>
</feature>
<reference evidence="11 12" key="1">
    <citation type="journal article" date="2019" name="Int. J. Syst. Evol. Microbiol.">
        <title>Bifidobacterium jacchi sp. nov., isolated from the faeces of a baby common marmoset (Callithrix jacchus).</title>
        <authorList>
            <person name="Modesto M."/>
            <person name="Watanabe K."/>
            <person name="Arita M."/>
            <person name="Satti M."/>
            <person name="Oki K."/>
            <person name="Sciavilla P."/>
            <person name="Patavino C."/>
            <person name="Camma C."/>
            <person name="Michelini S."/>
            <person name="Sgorbati B."/>
            <person name="Mattarelli P."/>
        </authorList>
    </citation>
    <scope>NUCLEOTIDE SEQUENCE [LARGE SCALE GENOMIC DNA]</scope>
    <source>
        <strain evidence="11 12">MRM 9.3</strain>
    </source>
</reference>
<comment type="similarity">
    <text evidence="2">Belongs to the multi antimicrobial extrusion (MATE) (TC 2.A.66.1) family. MepA subfamily.</text>
</comment>
<feature type="transmembrane region" description="Helical" evidence="10">
    <location>
        <begin position="47"/>
        <end position="71"/>
    </location>
</feature>
<keyword evidence="6 10" id="KW-0812">Transmembrane</keyword>
<dbReference type="CDD" id="cd13143">
    <property type="entry name" value="MATE_MepA_like"/>
    <property type="match status" value="1"/>
</dbReference>
<name>A0A5N5RN02_9BIFI</name>
<dbReference type="OrthoDB" id="3238556at2"/>
<evidence type="ECO:0000256" key="3">
    <source>
        <dbReference type="ARBA" id="ARBA00022106"/>
    </source>
</evidence>
<feature type="transmembrane region" description="Helical" evidence="10">
    <location>
        <begin position="402"/>
        <end position="424"/>
    </location>
</feature>
<dbReference type="GO" id="GO:0005886">
    <property type="term" value="C:plasma membrane"/>
    <property type="evidence" value="ECO:0007669"/>
    <property type="project" value="UniProtKB-SubCell"/>
</dbReference>
<feature type="transmembrane region" description="Helical" evidence="10">
    <location>
        <begin position="284"/>
        <end position="310"/>
    </location>
</feature>
<dbReference type="AlphaFoldDB" id="A0A5N5RN02"/>
<keyword evidence="8 10" id="KW-0472">Membrane</keyword>
<evidence type="ECO:0000256" key="8">
    <source>
        <dbReference type="ARBA" id="ARBA00023136"/>
    </source>
</evidence>
<dbReference type="GO" id="GO:0042910">
    <property type="term" value="F:xenobiotic transmembrane transporter activity"/>
    <property type="evidence" value="ECO:0007669"/>
    <property type="project" value="InterPro"/>
</dbReference>
<evidence type="ECO:0000256" key="6">
    <source>
        <dbReference type="ARBA" id="ARBA00022692"/>
    </source>
</evidence>
<evidence type="ECO:0000256" key="4">
    <source>
        <dbReference type="ARBA" id="ARBA00022448"/>
    </source>
</evidence>
<dbReference type="InterPro" id="IPR048279">
    <property type="entry name" value="MdtK-like"/>
</dbReference>
<dbReference type="PANTHER" id="PTHR43823">
    <property type="entry name" value="SPORULATION PROTEIN YKVU"/>
    <property type="match status" value="1"/>
</dbReference>
<feature type="transmembrane region" description="Helical" evidence="10">
    <location>
        <begin position="189"/>
        <end position="214"/>
    </location>
</feature>
<evidence type="ECO:0000256" key="2">
    <source>
        <dbReference type="ARBA" id="ARBA00008417"/>
    </source>
</evidence>
<evidence type="ECO:0000313" key="12">
    <source>
        <dbReference type="Proteomes" id="UP000326336"/>
    </source>
</evidence>
<keyword evidence="5" id="KW-1003">Cell membrane</keyword>
<dbReference type="PIRSF" id="PIRSF006603">
    <property type="entry name" value="DinF"/>
    <property type="match status" value="1"/>
</dbReference>
<gene>
    <name evidence="11" type="ORF">EHS19_00040</name>
</gene>
<sequence length="500" mass="53504">MNNELFEKAPIPKAYFSLAMPVVLSMLVTLVYNLVDTYFIAHTGDTNMVAGVSLTAPVFTVMIAIGDIFGLGGSSVISRLFGQHRYDDGRRLSVFCFYGSLLIGVAVLVFGLALRDPILMMLGASEATKPHASAYYTWIIIGSPLIIMSMTPTNQLRTEGHAVPSMIGSIAGTLVNIMLNPLFIHVFGWGAAGSAFATVIANVCTDGYFVWFLIRRSPNLSVDPRLMFTRGAEAARSLPSRVRSDASGQAAAAPAAASARVGKPAGTGARRLRLDITAHEIGEILVIGIPSAVTNLTQSFGIVLVNLYLLRFGDDQVAAMGIALKIVMIAVSVFVGFAFGAQALIGYNYGARNMRRLAGIMRFAYLFLASFALAMTVALSIGDRWLMRFFIADDRIIDLGAGMLRVQLLSLVCVAVVMVTTCTFQSTGKAMGAFILSIGRQGVVLALVLMIASRVAGYQGVIAAQAISDLICALLALVLFFVMLPELRTDGRDAVQRRSA</sequence>
<dbReference type="GO" id="GO:0046677">
    <property type="term" value="P:response to antibiotic"/>
    <property type="evidence" value="ECO:0007669"/>
    <property type="project" value="UniProtKB-KW"/>
</dbReference>
<evidence type="ECO:0000256" key="5">
    <source>
        <dbReference type="ARBA" id="ARBA00022475"/>
    </source>
</evidence>
<dbReference type="RefSeq" id="WP_151915765.1">
    <property type="nucleotide sequence ID" value="NZ_RQSP01000001.1"/>
</dbReference>
<keyword evidence="9" id="KW-0046">Antibiotic resistance</keyword>
<feature type="transmembrane region" description="Helical" evidence="10">
    <location>
        <begin position="458"/>
        <end position="482"/>
    </location>
</feature>
<keyword evidence="4" id="KW-0813">Transport</keyword>
<evidence type="ECO:0000256" key="1">
    <source>
        <dbReference type="ARBA" id="ARBA00004651"/>
    </source>
</evidence>
<evidence type="ECO:0000256" key="7">
    <source>
        <dbReference type="ARBA" id="ARBA00022989"/>
    </source>
</evidence>
<dbReference type="Proteomes" id="UP000326336">
    <property type="component" value="Unassembled WGS sequence"/>
</dbReference>
<dbReference type="InterPro" id="IPR002528">
    <property type="entry name" value="MATE_fam"/>
</dbReference>
<evidence type="ECO:0000313" key="11">
    <source>
        <dbReference type="EMBL" id="KAB5608677.1"/>
    </source>
</evidence>
<feature type="transmembrane region" description="Helical" evidence="10">
    <location>
        <begin position="92"/>
        <end position="114"/>
    </location>
</feature>
<dbReference type="Pfam" id="PF01554">
    <property type="entry name" value="MatE"/>
    <property type="match status" value="2"/>
</dbReference>
<comment type="caution">
    <text evidence="11">The sequence shown here is derived from an EMBL/GenBank/DDBJ whole genome shotgun (WGS) entry which is preliminary data.</text>
</comment>